<evidence type="ECO:0000256" key="1">
    <source>
        <dbReference type="SAM" id="Phobius"/>
    </source>
</evidence>
<feature type="transmembrane region" description="Helical" evidence="1">
    <location>
        <begin position="21"/>
        <end position="41"/>
    </location>
</feature>
<name>A0A520N2F3_9GAMM</name>
<evidence type="ECO:0000313" key="2">
    <source>
        <dbReference type="EMBL" id="RZO27609.1"/>
    </source>
</evidence>
<dbReference type="Proteomes" id="UP000318710">
    <property type="component" value="Unassembled WGS sequence"/>
</dbReference>
<sequence length="70" mass="8050">MKNTKIRQEDGSNLMSYQAHLFVALTIGFIGTIFCISLYQMNKVKQAQIFLFLTIGMMAFWMFVATGYLL</sequence>
<feature type="transmembrane region" description="Helical" evidence="1">
    <location>
        <begin position="47"/>
        <end position="69"/>
    </location>
</feature>
<dbReference type="EMBL" id="SHBF01000014">
    <property type="protein sequence ID" value="RZO27609.1"/>
    <property type="molecule type" value="Genomic_DNA"/>
</dbReference>
<proteinExistence type="predicted"/>
<keyword evidence="1" id="KW-0472">Membrane</keyword>
<accession>A0A520N2F3</accession>
<protein>
    <submittedName>
        <fullName evidence="2">Uncharacterized protein</fullName>
    </submittedName>
</protein>
<dbReference type="AlphaFoldDB" id="A0A520N2F3"/>
<evidence type="ECO:0000313" key="3">
    <source>
        <dbReference type="Proteomes" id="UP000318710"/>
    </source>
</evidence>
<gene>
    <name evidence="2" type="ORF">EVA93_03020</name>
</gene>
<keyword evidence="1" id="KW-1133">Transmembrane helix</keyword>
<comment type="caution">
    <text evidence="2">The sequence shown here is derived from an EMBL/GenBank/DDBJ whole genome shotgun (WGS) entry which is preliminary data.</text>
</comment>
<keyword evidence="1" id="KW-0812">Transmembrane</keyword>
<reference evidence="2 3" key="1">
    <citation type="submission" date="2019-02" db="EMBL/GenBank/DDBJ databases">
        <title>Prokaryotic population dynamics and viral predation in marine succession experiment using metagenomics: the confinement effect.</title>
        <authorList>
            <person name="Haro-Moreno J.M."/>
            <person name="Rodriguez-Valera F."/>
            <person name="Lopez-Perez M."/>
        </authorList>
    </citation>
    <scope>NUCLEOTIDE SEQUENCE [LARGE SCALE GENOMIC DNA]</scope>
    <source>
        <strain evidence="2">MED-G160</strain>
    </source>
</reference>
<organism evidence="2 3">
    <name type="scientific">SAR86 cluster bacterium</name>
    <dbReference type="NCBI Taxonomy" id="2030880"/>
    <lineage>
        <taxon>Bacteria</taxon>
        <taxon>Pseudomonadati</taxon>
        <taxon>Pseudomonadota</taxon>
        <taxon>Gammaproteobacteria</taxon>
        <taxon>SAR86 cluster</taxon>
    </lineage>
</organism>